<evidence type="ECO:0000313" key="3">
    <source>
        <dbReference type="EMBL" id="CAF0846813.1"/>
    </source>
</evidence>
<dbReference type="PANTHER" id="PTHR30336:SF20">
    <property type="entry name" value="DUF218 DOMAIN-CONTAINING PROTEIN"/>
    <property type="match status" value="1"/>
</dbReference>
<dbReference type="InterPro" id="IPR014729">
    <property type="entry name" value="Rossmann-like_a/b/a_fold"/>
</dbReference>
<evidence type="ECO:0000313" key="2">
    <source>
        <dbReference type="EMBL" id="CAF0843539.1"/>
    </source>
</evidence>
<dbReference type="Proteomes" id="UP000682733">
    <property type="component" value="Unassembled WGS sequence"/>
</dbReference>
<dbReference type="OrthoDB" id="10055554at2759"/>
<dbReference type="Gene3D" id="3.40.50.620">
    <property type="entry name" value="HUPs"/>
    <property type="match status" value="1"/>
</dbReference>
<protein>
    <recommendedName>
        <fullName evidence="1">DUF218 domain-containing protein</fullName>
    </recommendedName>
</protein>
<dbReference type="GO" id="GO:0005886">
    <property type="term" value="C:plasma membrane"/>
    <property type="evidence" value="ECO:0007669"/>
    <property type="project" value="TreeGrafter"/>
</dbReference>
<dbReference type="Proteomes" id="UP000663829">
    <property type="component" value="Unassembled WGS sequence"/>
</dbReference>
<dbReference type="EMBL" id="CAJNOQ010000870">
    <property type="protein sequence ID" value="CAF0846813.1"/>
    <property type="molecule type" value="Genomic_DNA"/>
</dbReference>
<dbReference type="Proteomes" id="UP000677228">
    <property type="component" value="Unassembled WGS sequence"/>
</dbReference>
<sequence length="214" mass="24759">MTEYDCVIIPGGGLNEFGEPSKWVQARLDRAIELDNQTNYFLVLSRGTTHRPPLLDNLKYPIDEATAGANYLMSHKIKKEKILIENWSLDTIGNAYFSLVCICEPMQLKRLCIITNEFHIERTKLIFDWLYHMIHESIYHLTYLTVENQGMTDEQLVVRVQKEKISCQDLKEKIIKLTTRSDVAKFLFLDHAAYAANVLHTKKSDIDELTASTY</sequence>
<dbReference type="Proteomes" id="UP000681722">
    <property type="component" value="Unassembled WGS sequence"/>
</dbReference>
<feature type="domain" description="DUF218" evidence="1">
    <location>
        <begin position="5"/>
        <end position="130"/>
    </location>
</feature>
<dbReference type="PANTHER" id="PTHR30336">
    <property type="entry name" value="INNER MEMBRANE PROTEIN, PROBABLE PERMEASE"/>
    <property type="match status" value="1"/>
</dbReference>
<gene>
    <name evidence="3" type="ORF">GPM918_LOCUS5860</name>
    <name evidence="2" type="ORF">OVA965_LOCUS6770</name>
    <name evidence="5" type="ORF">SRO942_LOCUS5860</name>
    <name evidence="4" type="ORF">TMI583_LOCUS6766</name>
</gene>
<reference evidence="3" key="1">
    <citation type="submission" date="2021-02" db="EMBL/GenBank/DDBJ databases">
        <authorList>
            <person name="Nowell W R."/>
        </authorList>
    </citation>
    <scope>NUCLEOTIDE SEQUENCE</scope>
</reference>
<dbReference type="InterPro" id="IPR003848">
    <property type="entry name" value="DUF218"/>
</dbReference>
<keyword evidence="6" id="KW-1185">Reference proteome</keyword>
<evidence type="ECO:0000259" key="1">
    <source>
        <dbReference type="Pfam" id="PF02698"/>
    </source>
</evidence>
<name>A0A813VQV2_9BILA</name>
<dbReference type="InterPro" id="IPR051599">
    <property type="entry name" value="Cell_Envelope_Assoc"/>
</dbReference>
<dbReference type="EMBL" id="CAJOBA010002076">
    <property type="protein sequence ID" value="CAF3628638.1"/>
    <property type="molecule type" value="Genomic_DNA"/>
</dbReference>
<dbReference type="Pfam" id="PF02698">
    <property type="entry name" value="DUF218"/>
    <property type="match status" value="1"/>
</dbReference>
<dbReference type="EMBL" id="CAJOBC010000870">
    <property type="protein sequence ID" value="CAF3634470.1"/>
    <property type="molecule type" value="Genomic_DNA"/>
</dbReference>
<accession>A0A813VQV2</accession>
<dbReference type="CDD" id="cd06259">
    <property type="entry name" value="YdcF-like"/>
    <property type="match status" value="1"/>
</dbReference>
<organism evidence="3 6">
    <name type="scientific">Didymodactylos carnosus</name>
    <dbReference type="NCBI Taxonomy" id="1234261"/>
    <lineage>
        <taxon>Eukaryota</taxon>
        <taxon>Metazoa</taxon>
        <taxon>Spiralia</taxon>
        <taxon>Gnathifera</taxon>
        <taxon>Rotifera</taxon>
        <taxon>Eurotatoria</taxon>
        <taxon>Bdelloidea</taxon>
        <taxon>Philodinida</taxon>
        <taxon>Philodinidae</taxon>
        <taxon>Didymodactylos</taxon>
    </lineage>
</organism>
<evidence type="ECO:0000313" key="4">
    <source>
        <dbReference type="EMBL" id="CAF3628638.1"/>
    </source>
</evidence>
<dbReference type="EMBL" id="CAJNOK010002076">
    <property type="protein sequence ID" value="CAF0843539.1"/>
    <property type="molecule type" value="Genomic_DNA"/>
</dbReference>
<evidence type="ECO:0000313" key="6">
    <source>
        <dbReference type="Proteomes" id="UP000663829"/>
    </source>
</evidence>
<dbReference type="AlphaFoldDB" id="A0A813VQV2"/>
<proteinExistence type="predicted"/>
<comment type="caution">
    <text evidence="3">The sequence shown here is derived from an EMBL/GenBank/DDBJ whole genome shotgun (WGS) entry which is preliminary data.</text>
</comment>
<evidence type="ECO:0000313" key="5">
    <source>
        <dbReference type="EMBL" id="CAF3634470.1"/>
    </source>
</evidence>